<feature type="region of interest" description="Disordered" evidence="8">
    <location>
        <begin position="37"/>
        <end position="69"/>
    </location>
</feature>
<evidence type="ECO:0000256" key="6">
    <source>
        <dbReference type="ARBA" id="ARBA00035137"/>
    </source>
</evidence>
<gene>
    <name evidence="9" type="ORF">DFH08DRAFT_768480</name>
</gene>
<dbReference type="Pfam" id="PF13741">
    <property type="entry name" value="MRP-S25"/>
    <property type="match status" value="1"/>
</dbReference>
<accession>A0AAD7AKT5</accession>
<dbReference type="Proteomes" id="UP001218218">
    <property type="component" value="Unassembled WGS sequence"/>
</dbReference>
<dbReference type="PANTHER" id="PTHR37799">
    <property type="entry name" value="37S RIBOSOMAL PROTEIN S25, MITOCHONDRIAL"/>
    <property type="match status" value="1"/>
</dbReference>
<feature type="compositionally biased region" description="Acidic residues" evidence="8">
    <location>
        <begin position="302"/>
        <end position="339"/>
    </location>
</feature>
<feature type="compositionally biased region" description="Acidic residues" evidence="8">
    <location>
        <begin position="254"/>
        <end position="279"/>
    </location>
</feature>
<dbReference type="GO" id="GO:0005763">
    <property type="term" value="C:mitochondrial small ribosomal subunit"/>
    <property type="evidence" value="ECO:0007669"/>
    <property type="project" value="InterPro"/>
</dbReference>
<evidence type="ECO:0000256" key="8">
    <source>
        <dbReference type="SAM" id="MobiDB-lite"/>
    </source>
</evidence>
<dbReference type="PANTHER" id="PTHR37799:SF1">
    <property type="entry name" value="SMALL RIBOSOMAL SUBUNIT PROTEIN MS23"/>
    <property type="match status" value="1"/>
</dbReference>
<name>A0AAD7AKT5_9AGAR</name>
<evidence type="ECO:0000256" key="7">
    <source>
        <dbReference type="ARBA" id="ARBA00035421"/>
    </source>
</evidence>
<evidence type="ECO:0000313" key="9">
    <source>
        <dbReference type="EMBL" id="KAJ7361490.1"/>
    </source>
</evidence>
<organism evidence="9 10">
    <name type="scientific">Mycena albidolilacea</name>
    <dbReference type="NCBI Taxonomy" id="1033008"/>
    <lineage>
        <taxon>Eukaryota</taxon>
        <taxon>Fungi</taxon>
        <taxon>Dikarya</taxon>
        <taxon>Basidiomycota</taxon>
        <taxon>Agaricomycotina</taxon>
        <taxon>Agaricomycetes</taxon>
        <taxon>Agaricomycetidae</taxon>
        <taxon>Agaricales</taxon>
        <taxon>Marasmiineae</taxon>
        <taxon>Mycenaceae</taxon>
        <taxon>Mycena</taxon>
    </lineage>
</organism>
<comment type="caution">
    <text evidence="9">The sequence shown here is derived from an EMBL/GenBank/DDBJ whole genome shotgun (WGS) entry which is preliminary data.</text>
</comment>
<comment type="subcellular location">
    <subcellularLocation>
        <location evidence="1">Mitochondrion</location>
    </subcellularLocation>
</comment>
<feature type="compositionally biased region" description="Pro residues" evidence="8">
    <location>
        <begin position="37"/>
        <end position="48"/>
    </location>
</feature>
<evidence type="ECO:0000256" key="3">
    <source>
        <dbReference type="ARBA" id="ARBA00022980"/>
    </source>
</evidence>
<keyword evidence="4" id="KW-0496">Mitochondrion</keyword>
<keyword evidence="10" id="KW-1185">Reference proteome</keyword>
<dbReference type="GO" id="GO:0003735">
    <property type="term" value="F:structural constituent of ribosome"/>
    <property type="evidence" value="ECO:0007669"/>
    <property type="project" value="InterPro"/>
</dbReference>
<keyword evidence="5" id="KW-0687">Ribonucleoprotein</keyword>
<feature type="region of interest" description="Disordered" evidence="8">
    <location>
        <begin position="246"/>
        <end position="355"/>
    </location>
</feature>
<dbReference type="InterPro" id="IPR016939">
    <property type="entry name" value="Ribosomal_mS23_fun"/>
</dbReference>
<dbReference type="EMBL" id="JARIHO010000005">
    <property type="protein sequence ID" value="KAJ7361490.1"/>
    <property type="molecule type" value="Genomic_DNA"/>
</dbReference>
<proteinExistence type="inferred from homology"/>
<dbReference type="AlphaFoldDB" id="A0AAD7AKT5"/>
<sequence length="355" mass="40625">MGRRIANQVHHQVARLLRGRIVEKEPRWYQPVLNFPPLPLPPKAPPARTPFDQKAESGRQKLRRPKNRPLPIHYLEDDIRRQFYTDHPFEAFRPTTLVEKGDIELREVNGEGWTRLRQRGRNPTPEDAIQFTLNLKQTYNVPLSQAYAQAIAQFRALRSEHHIATTFAVLEAEYLGAVFVRGEIEHAFEKEKRALATWERLDDIDEGSLAARKRWKMIAEKHVGESQWSKGVEYVKMWQAGNRVNYSPAMTSPIEDDDNELAEETEDSESESDDSDDDIDSRGIGGSNADVGDIESGLDSLTAEELEALVEDFSGEVEEFEEEEGEWEEGEETEEDEAIEDRSPEHTDSPDSAKQ</sequence>
<comment type="similarity">
    <text evidence="2">Belongs to the mitochondrion-specific ribosomal protein mS23 family.</text>
</comment>
<evidence type="ECO:0000256" key="1">
    <source>
        <dbReference type="ARBA" id="ARBA00004173"/>
    </source>
</evidence>
<evidence type="ECO:0000313" key="10">
    <source>
        <dbReference type="Proteomes" id="UP001218218"/>
    </source>
</evidence>
<keyword evidence="3 9" id="KW-0689">Ribosomal protein</keyword>
<protein>
    <recommendedName>
        <fullName evidence="6">Small ribosomal subunit protein mS23</fullName>
    </recommendedName>
    <alternativeName>
        <fullName evidence="7">37S ribosomal protein S25, mitochondrial</fullName>
    </alternativeName>
</protein>
<evidence type="ECO:0000256" key="4">
    <source>
        <dbReference type="ARBA" id="ARBA00023128"/>
    </source>
</evidence>
<feature type="compositionally biased region" description="Basic and acidic residues" evidence="8">
    <location>
        <begin position="340"/>
        <end position="355"/>
    </location>
</feature>
<evidence type="ECO:0000256" key="5">
    <source>
        <dbReference type="ARBA" id="ARBA00023274"/>
    </source>
</evidence>
<evidence type="ECO:0000256" key="2">
    <source>
        <dbReference type="ARBA" id="ARBA00009864"/>
    </source>
</evidence>
<reference evidence="9" key="1">
    <citation type="submission" date="2023-03" db="EMBL/GenBank/DDBJ databases">
        <title>Massive genome expansion in bonnet fungi (Mycena s.s.) driven by repeated elements and novel gene families across ecological guilds.</title>
        <authorList>
            <consortium name="Lawrence Berkeley National Laboratory"/>
            <person name="Harder C.B."/>
            <person name="Miyauchi S."/>
            <person name="Viragh M."/>
            <person name="Kuo A."/>
            <person name="Thoen E."/>
            <person name="Andreopoulos B."/>
            <person name="Lu D."/>
            <person name="Skrede I."/>
            <person name="Drula E."/>
            <person name="Henrissat B."/>
            <person name="Morin E."/>
            <person name="Kohler A."/>
            <person name="Barry K."/>
            <person name="LaButti K."/>
            <person name="Morin E."/>
            <person name="Salamov A."/>
            <person name="Lipzen A."/>
            <person name="Mereny Z."/>
            <person name="Hegedus B."/>
            <person name="Baldrian P."/>
            <person name="Stursova M."/>
            <person name="Weitz H."/>
            <person name="Taylor A."/>
            <person name="Grigoriev I.V."/>
            <person name="Nagy L.G."/>
            <person name="Martin F."/>
            <person name="Kauserud H."/>
        </authorList>
    </citation>
    <scope>NUCLEOTIDE SEQUENCE</scope>
    <source>
        <strain evidence="9">CBHHK002</strain>
    </source>
</reference>